<feature type="signal peptide" evidence="6">
    <location>
        <begin position="1"/>
        <end position="21"/>
    </location>
</feature>
<dbReference type="Proteomes" id="UP001165089">
    <property type="component" value="Unassembled WGS sequence"/>
</dbReference>
<comment type="caution">
    <text evidence="7">The sequence shown here is derived from an EMBL/GenBank/DDBJ whole genome shotgun (WGS) entry which is preliminary data.</text>
</comment>
<reference evidence="7 8" key="1">
    <citation type="journal article" date="2023" name="Antonie Van Leeuwenhoek">
        <title>Mesoterricola silvestris gen. nov., sp. nov., Mesoterricola sediminis sp. nov., Geothrix oryzae sp. nov., Geothrix edaphica sp. nov., Geothrix rubra sp. nov., and Geothrix limicola sp. nov., six novel members of Acidobacteriota isolated from soils.</title>
        <authorList>
            <person name="Itoh H."/>
            <person name="Sugisawa Y."/>
            <person name="Mise K."/>
            <person name="Xu Z."/>
            <person name="Kuniyasu M."/>
            <person name="Ushijima N."/>
            <person name="Kawano K."/>
            <person name="Kobayashi E."/>
            <person name="Shiratori Y."/>
            <person name="Masuda Y."/>
            <person name="Senoo K."/>
        </authorList>
    </citation>
    <scope>NUCLEOTIDE SEQUENCE [LARGE SCALE GENOMIC DNA]</scope>
    <source>
        <strain evidence="7 8">Red803</strain>
    </source>
</reference>
<evidence type="ECO:0000313" key="8">
    <source>
        <dbReference type="Proteomes" id="UP001165089"/>
    </source>
</evidence>
<feature type="coiled-coil region" evidence="5">
    <location>
        <begin position="111"/>
        <end position="142"/>
    </location>
</feature>
<organism evidence="7 8">
    <name type="scientific">Geothrix rubra</name>
    <dbReference type="NCBI Taxonomy" id="2927977"/>
    <lineage>
        <taxon>Bacteria</taxon>
        <taxon>Pseudomonadati</taxon>
        <taxon>Acidobacteriota</taxon>
        <taxon>Holophagae</taxon>
        <taxon>Holophagales</taxon>
        <taxon>Holophagaceae</taxon>
        <taxon>Geothrix</taxon>
    </lineage>
</organism>
<evidence type="ECO:0000256" key="5">
    <source>
        <dbReference type="SAM" id="Coils"/>
    </source>
</evidence>
<evidence type="ECO:0000256" key="3">
    <source>
        <dbReference type="ARBA" id="ARBA00023054"/>
    </source>
</evidence>
<evidence type="ECO:0000313" key="7">
    <source>
        <dbReference type="EMBL" id="GLH69128.1"/>
    </source>
</evidence>
<dbReference type="EMBL" id="BSDD01000001">
    <property type="protein sequence ID" value="GLH69128.1"/>
    <property type="molecule type" value="Genomic_DNA"/>
</dbReference>
<name>A0ABQ5Q377_9BACT</name>
<sequence>MNLILLCSLVAALAALLAAWAALRRPGTDPALLEVLRRQQEELASRNRTETLQGLSLQVQPLREELAQARTAQAQGQEQLLRVQAEKLASGFQAQGAALQEALRLARAEQGEQLRQVQEQVRQRLEALQQSNEARLEQIRRTVDEQLHAALEKRLGESFSLVAQRLEQVQKGLGEMQNLAQDVGGLKRALTNVKTRGVLGEAQLGALLEQYLAPGQYAANVRVKPRASEVVEYAVKLPGAEEGGTVWLPIDAKFPIEDYQRLTEAYEAGDFAAVEAAGKALEARLLSQARDIRDKYIAVPHSTDFALLFLPFEGLYAEALRRPGLLERVQRECRVTLVGPTTLTAFLNSLQVGFKTLAISRRSGEVWKVLGQVKTEFGRFGEALASVQRKLEEASGKLEDVSRRKDQMERRLSGVEALPVGLESPAALAVPEEGE</sequence>
<accession>A0ABQ5Q377</accession>
<evidence type="ECO:0000256" key="2">
    <source>
        <dbReference type="ARBA" id="ARBA00009840"/>
    </source>
</evidence>
<dbReference type="InterPro" id="IPR003798">
    <property type="entry name" value="DNA_recombination_RmuC"/>
</dbReference>
<evidence type="ECO:0000256" key="1">
    <source>
        <dbReference type="ARBA" id="ARBA00003416"/>
    </source>
</evidence>
<dbReference type="PANTHER" id="PTHR30563">
    <property type="entry name" value="DNA RECOMBINATION PROTEIN RMUC"/>
    <property type="match status" value="1"/>
</dbReference>
<keyword evidence="3 5" id="KW-0175">Coiled coil</keyword>
<dbReference type="Pfam" id="PF02646">
    <property type="entry name" value="RmuC"/>
    <property type="match status" value="1"/>
</dbReference>
<evidence type="ECO:0000256" key="6">
    <source>
        <dbReference type="SAM" id="SignalP"/>
    </source>
</evidence>
<comment type="function">
    <text evidence="1">Involved in DNA recombination.</text>
</comment>
<protein>
    <recommendedName>
        <fullName evidence="9">DNA recombination protein RmuC</fullName>
    </recommendedName>
</protein>
<evidence type="ECO:0008006" key="9">
    <source>
        <dbReference type="Google" id="ProtNLM"/>
    </source>
</evidence>
<dbReference type="RefSeq" id="WP_285722919.1">
    <property type="nucleotide sequence ID" value="NZ_BSDD01000001.1"/>
</dbReference>
<dbReference type="PANTHER" id="PTHR30563:SF0">
    <property type="entry name" value="DNA RECOMBINATION PROTEIN RMUC"/>
    <property type="match status" value="1"/>
</dbReference>
<keyword evidence="4" id="KW-0233">DNA recombination</keyword>
<evidence type="ECO:0000256" key="4">
    <source>
        <dbReference type="ARBA" id="ARBA00023172"/>
    </source>
</evidence>
<feature type="chain" id="PRO_5046653161" description="DNA recombination protein RmuC" evidence="6">
    <location>
        <begin position="22"/>
        <end position="435"/>
    </location>
</feature>
<comment type="similarity">
    <text evidence="2">Belongs to the RmuC family.</text>
</comment>
<feature type="coiled-coil region" evidence="5">
    <location>
        <begin position="384"/>
        <end position="418"/>
    </location>
</feature>
<gene>
    <name evidence="7" type="ORF">GETHPA_06610</name>
</gene>
<keyword evidence="8" id="KW-1185">Reference proteome</keyword>
<keyword evidence="6" id="KW-0732">Signal</keyword>
<proteinExistence type="inferred from homology"/>